<organism evidence="2 3">
    <name type="scientific">Fibrivirga algicola</name>
    <dbReference type="NCBI Taxonomy" id="2950420"/>
    <lineage>
        <taxon>Bacteria</taxon>
        <taxon>Pseudomonadati</taxon>
        <taxon>Bacteroidota</taxon>
        <taxon>Cytophagia</taxon>
        <taxon>Cytophagales</taxon>
        <taxon>Spirosomataceae</taxon>
        <taxon>Fibrivirga</taxon>
    </lineage>
</organism>
<proteinExistence type="predicted"/>
<keyword evidence="3" id="KW-1185">Reference proteome</keyword>
<accession>A0ABX0QMT2</accession>
<reference evidence="3" key="2">
    <citation type="submission" date="2023-07" db="EMBL/GenBank/DDBJ databases">
        <authorList>
            <person name="Jung D.-H."/>
        </authorList>
    </citation>
    <scope>NUCLEOTIDE SEQUENCE [LARGE SCALE GENOMIC DNA]</scope>
    <source>
        <strain evidence="3">JA-25</strain>
    </source>
</reference>
<feature type="compositionally biased region" description="Polar residues" evidence="1">
    <location>
        <begin position="89"/>
        <end position="98"/>
    </location>
</feature>
<name>A0ABX0QMT2_9BACT</name>
<feature type="region of interest" description="Disordered" evidence="1">
    <location>
        <begin position="84"/>
        <end position="112"/>
    </location>
</feature>
<evidence type="ECO:0000313" key="3">
    <source>
        <dbReference type="Proteomes" id="UP000606008"/>
    </source>
</evidence>
<dbReference type="RefSeq" id="WP_166694160.1">
    <property type="nucleotide sequence ID" value="NZ_WAEL01000013.1"/>
</dbReference>
<protein>
    <submittedName>
        <fullName evidence="2">Uncharacterized protein</fullName>
    </submittedName>
</protein>
<evidence type="ECO:0000313" key="2">
    <source>
        <dbReference type="EMBL" id="NID13639.1"/>
    </source>
</evidence>
<gene>
    <name evidence="2" type="ORF">F7231_25955</name>
</gene>
<reference evidence="3" key="1">
    <citation type="submission" date="2019-09" db="EMBL/GenBank/DDBJ databases">
        <authorList>
            <person name="Jung D.-H."/>
        </authorList>
    </citation>
    <scope>NUCLEOTIDE SEQUENCE [LARGE SCALE GENOMIC DNA]</scope>
    <source>
        <strain evidence="3">JA-25</strain>
    </source>
</reference>
<dbReference type="Proteomes" id="UP000606008">
    <property type="component" value="Unassembled WGS sequence"/>
</dbReference>
<comment type="caution">
    <text evidence="2">The sequence shown here is derived from an EMBL/GenBank/DDBJ whole genome shotgun (WGS) entry which is preliminary data.</text>
</comment>
<dbReference type="EMBL" id="WAEL01000013">
    <property type="protein sequence ID" value="NID13639.1"/>
    <property type="molecule type" value="Genomic_DNA"/>
</dbReference>
<evidence type="ECO:0000256" key="1">
    <source>
        <dbReference type="SAM" id="MobiDB-lite"/>
    </source>
</evidence>
<sequence>MKKSNEPDFRLPHEQASRLVQLFAPSFDTCLTQSADNGGKPIVWHPVLRDIHEQVVHAVSPVLIESRQQPGEVSPTLSLSLLPAPSGATRLQSAQEQSVVPDELTPTVKTSL</sequence>